<evidence type="ECO:0000313" key="2">
    <source>
        <dbReference type="Proteomes" id="UP000217065"/>
    </source>
</evidence>
<dbReference type="OrthoDB" id="179394at2"/>
<accession>A0A264W589</accession>
<organism evidence="1 2">
    <name type="scientific">Tetzosporium hominis</name>
    <dbReference type="NCBI Taxonomy" id="2020506"/>
    <lineage>
        <taxon>Bacteria</taxon>
        <taxon>Bacillati</taxon>
        <taxon>Bacillota</taxon>
        <taxon>Bacilli</taxon>
        <taxon>Bacillales</taxon>
        <taxon>Caryophanaceae</taxon>
        <taxon>Tetzosporium</taxon>
    </lineage>
</organism>
<evidence type="ECO:0000313" key="1">
    <source>
        <dbReference type="EMBL" id="OZS78742.1"/>
    </source>
</evidence>
<evidence type="ECO:0008006" key="3">
    <source>
        <dbReference type="Google" id="ProtNLM"/>
    </source>
</evidence>
<dbReference type="EMBL" id="NOKQ01000187">
    <property type="protein sequence ID" value="OZS78742.1"/>
    <property type="molecule type" value="Genomic_DNA"/>
</dbReference>
<dbReference type="Proteomes" id="UP000217065">
    <property type="component" value="Unassembled WGS sequence"/>
</dbReference>
<sequence length="285" mass="33067">MTFEEKIAAAFGEQGERWLEKLPQLIRKVECEHGLHSIQPFSNLSYNYVARAIKEGQEVVVKIGLPGYDFTNEVRALEAFDQTIIAALLVSNVEEGYYIMESISPGTTLNAQFPDTRTNVRFFVEQWRRLHDIVPSETIEITLPSIDTWFRTLDAEISELPEAWIVEAKLANSRLKELQQDTNLHGDLHHENILYDKSRGYMIIDPKGVAGHSYYDCVQFLLNKNRSVDEFAQKVMWLIEDYGFEEIKLLDAIKALGMVYLVWAHEDKDPEAQDRYSMIEWIMER</sequence>
<comment type="caution">
    <text evidence="1">The sequence shown here is derived from an EMBL/GenBank/DDBJ whole genome shotgun (WGS) entry which is preliminary data.</text>
</comment>
<dbReference type="AlphaFoldDB" id="A0A264W589"/>
<name>A0A264W589_9BACL</name>
<dbReference type="RefSeq" id="WP_094941976.1">
    <property type="nucleotide sequence ID" value="NZ_NOKQ01000187.1"/>
</dbReference>
<dbReference type="GO" id="GO:0019748">
    <property type="term" value="P:secondary metabolic process"/>
    <property type="evidence" value="ECO:0007669"/>
    <property type="project" value="InterPro"/>
</dbReference>
<dbReference type="InterPro" id="IPR006748">
    <property type="entry name" value="NH2Glyco/OHUrea_AB-resist_kin"/>
</dbReference>
<reference evidence="1 2" key="1">
    <citation type="submission" date="2017-07" db="EMBL/GenBank/DDBJ databases">
        <title>Tetzosporium hominis gen.nov. sp.nov.</title>
        <authorList>
            <person name="Tetz G."/>
            <person name="Tetz V."/>
        </authorList>
    </citation>
    <scope>NUCLEOTIDE SEQUENCE [LARGE SCALE GENOMIC DNA]</scope>
    <source>
        <strain evidence="1 2">VT-49</strain>
    </source>
</reference>
<proteinExistence type="predicted"/>
<dbReference type="GO" id="GO:0016773">
    <property type="term" value="F:phosphotransferase activity, alcohol group as acceptor"/>
    <property type="evidence" value="ECO:0007669"/>
    <property type="project" value="InterPro"/>
</dbReference>
<keyword evidence="2" id="KW-1185">Reference proteome</keyword>
<protein>
    <recommendedName>
        <fullName evidence="3">Kinase</fullName>
    </recommendedName>
</protein>
<dbReference type="Pfam" id="PF04655">
    <property type="entry name" value="APH_6_hur"/>
    <property type="match status" value="1"/>
</dbReference>
<dbReference type="SUPFAM" id="SSF56112">
    <property type="entry name" value="Protein kinase-like (PK-like)"/>
    <property type="match status" value="1"/>
</dbReference>
<dbReference type="InterPro" id="IPR011009">
    <property type="entry name" value="Kinase-like_dom_sf"/>
</dbReference>
<gene>
    <name evidence="1" type="ORF">CF394_04170</name>
</gene>
<dbReference type="Gene3D" id="1.10.510.10">
    <property type="entry name" value="Transferase(Phosphotransferase) domain 1"/>
    <property type="match status" value="1"/>
</dbReference>